<dbReference type="AlphaFoldDB" id="A0A7M2Z030"/>
<feature type="compositionally biased region" description="Low complexity" evidence="6">
    <location>
        <begin position="229"/>
        <end position="238"/>
    </location>
</feature>
<dbReference type="PANTHER" id="PTHR13767">
    <property type="entry name" value="TRNA-PSEUDOURIDINE SYNTHASE"/>
    <property type="match status" value="1"/>
</dbReference>
<evidence type="ECO:0000256" key="3">
    <source>
        <dbReference type="ARBA" id="ARBA00022694"/>
    </source>
</evidence>
<feature type="domain" description="Pseudouridine synthase II N-terminal" evidence="7">
    <location>
        <begin position="36"/>
        <end position="177"/>
    </location>
</feature>
<dbReference type="HAMAP" id="MF_01080">
    <property type="entry name" value="TruB_bact"/>
    <property type="match status" value="1"/>
</dbReference>
<evidence type="ECO:0000256" key="5">
    <source>
        <dbReference type="HAMAP-Rule" id="MF_01080"/>
    </source>
</evidence>
<dbReference type="SUPFAM" id="SSF55120">
    <property type="entry name" value="Pseudouridine synthase"/>
    <property type="match status" value="1"/>
</dbReference>
<feature type="active site" description="Nucleophile" evidence="5">
    <location>
        <position position="45"/>
    </location>
</feature>
<dbReference type="RefSeq" id="WP_114795341.1">
    <property type="nucleotide sequence ID" value="NZ_QQZY01000002.1"/>
</dbReference>
<dbReference type="Proteomes" id="UP000254134">
    <property type="component" value="Unassembled WGS sequence"/>
</dbReference>
<keyword evidence="4 5" id="KW-0413">Isomerase</keyword>
<dbReference type="GO" id="GO:0160148">
    <property type="term" value="F:tRNA pseudouridine(55) synthase activity"/>
    <property type="evidence" value="ECO:0007669"/>
    <property type="project" value="UniProtKB-EC"/>
</dbReference>
<dbReference type="InterPro" id="IPR002501">
    <property type="entry name" value="PsdUridine_synth_N"/>
</dbReference>
<protein>
    <recommendedName>
        <fullName evidence="5">tRNA pseudouridine synthase B</fullName>
        <ecNumber evidence="5">5.4.99.25</ecNumber>
    </recommendedName>
    <alternativeName>
        <fullName evidence="5">tRNA pseudouridine(55) synthase</fullName>
        <shortName evidence="5">Psi55 synthase</shortName>
    </alternativeName>
    <alternativeName>
        <fullName evidence="5">tRNA pseudouridylate synthase</fullName>
    </alternativeName>
    <alternativeName>
        <fullName evidence="5">tRNA-uridine isomerase</fullName>
    </alternativeName>
</protein>
<keyword evidence="3 5" id="KW-0819">tRNA processing</keyword>
<comment type="similarity">
    <text evidence="2 5">Belongs to the pseudouridine synthase TruB family. Type 1 subfamily.</text>
</comment>
<feature type="region of interest" description="Disordered" evidence="6">
    <location>
        <begin position="229"/>
        <end position="255"/>
    </location>
</feature>
<name>A0A7M2Z030_9ACTN</name>
<evidence type="ECO:0000313" key="8">
    <source>
        <dbReference type="EMBL" id="RDI75102.1"/>
    </source>
</evidence>
<evidence type="ECO:0000313" key="9">
    <source>
        <dbReference type="Proteomes" id="UP000254134"/>
    </source>
</evidence>
<evidence type="ECO:0000256" key="1">
    <source>
        <dbReference type="ARBA" id="ARBA00000385"/>
    </source>
</evidence>
<keyword evidence="9" id="KW-1185">Reference proteome</keyword>
<accession>A0A7M2Z030</accession>
<sequence length="255" mass="26834">MAIPRGLDPTGVILVDKPCGPSSFALVARVRARTRARTGHAGTLDPFASGLLLLLSGRATRMASCFVGLDKRYRTEIDLSLRTTTGDREGAPLAEARAPLAGDALDDALARLRGEIELPIPAASAVKIGGERAYRLHRRGVEVEMPLRRSRVDALDVIAYRDGIVTLDLRVGSGTYVRAIADALGGHCVSLRRTEIGPFLVEEADEERVLPVDEALARIGLTIAAAEAAAGGRPLRAASGPVGERKSGDSGGMPA</sequence>
<evidence type="ECO:0000259" key="7">
    <source>
        <dbReference type="Pfam" id="PF01509"/>
    </source>
</evidence>
<reference evidence="9" key="2">
    <citation type="journal article" date="2019" name="MicrobiologyOpen">
        <title>High-quality draft genome sequence of Gaiella occulta isolated from a 150 meter deep mineral water borehole and comparison with the genome sequences of other deep-branching lineages of the phylum Actinobacteria.</title>
        <authorList>
            <person name="Severino R."/>
            <person name="Froufe H.J.C."/>
            <person name="Barroso C."/>
            <person name="Albuquerque L."/>
            <person name="Lobo-da-Cunha A."/>
            <person name="da Costa M.S."/>
            <person name="Egas C."/>
        </authorList>
    </citation>
    <scope>NUCLEOTIDE SEQUENCE [LARGE SCALE GENOMIC DNA]</scope>
    <source>
        <strain evidence="9">F2-233</strain>
    </source>
</reference>
<dbReference type="InterPro" id="IPR014780">
    <property type="entry name" value="tRNA_psdUridine_synth_TruB"/>
</dbReference>
<evidence type="ECO:0000256" key="4">
    <source>
        <dbReference type="ARBA" id="ARBA00023235"/>
    </source>
</evidence>
<proteinExistence type="inferred from homology"/>
<evidence type="ECO:0000256" key="6">
    <source>
        <dbReference type="SAM" id="MobiDB-lite"/>
    </source>
</evidence>
<evidence type="ECO:0000256" key="2">
    <source>
        <dbReference type="ARBA" id="ARBA00005642"/>
    </source>
</evidence>
<gene>
    <name evidence="5" type="primary">truB</name>
    <name evidence="8" type="ORF">Gocc_0900</name>
</gene>
<dbReference type="EMBL" id="QQZY01000002">
    <property type="protein sequence ID" value="RDI75102.1"/>
    <property type="molecule type" value="Genomic_DNA"/>
</dbReference>
<dbReference type="GO" id="GO:1990481">
    <property type="term" value="P:mRNA pseudouridine synthesis"/>
    <property type="evidence" value="ECO:0007669"/>
    <property type="project" value="TreeGrafter"/>
</dbReference>
<reference evidence="8 9" key="1">
    <citation type="submission" date="2018-07" db="EMBL/GenBank/DDBJ databases">
        <title>High-quality-draft genome sequence of Gaiella occulta.</title>
        <authorList>
            <person name="Severino R."/>
            <person name="Froufe H.J.C."/>
            <person name="Rainey F.A."/>
            <person name="Barroso C."/>
            <person name="Albuquerque L."/>
            <person name="Lobo-Da-Cunha A."/>
            <person name="Da Costa M.S."/>
            <person name="Egas C."/>
        </authorList>
    </citation>
    <scope>NUCLEOTIDE SEQUENCE [LARGE SCALE GENOMIC DNA]</scope>
    <source>
        <strain evidence="8 9">F2-233</strain>
    </source>
</reference>
<comment type="caution">
    <text evidence="8">The sequence shown here is derived from an EMBL/GenBank/DDBJ whole genome shotgun (WGS) entry which is preliminary data.</text>
</comment>
<comment type="catalytic activity">
    <reaction evidence="1 5">
        <text>uridine(55) in tRNA = pseudouridine(55) in tRNA</text>
        <dbReference type="Rhea" id="RHEA:42532"/>
        <dbReference type="Rhea" id="RHEA-COMP:10101"/>
        <dbReference type="Rhea" id="RHEA-COMP:10102"/>
        <dbReference type="ChEBI" id="CHEBI:65314"/>
        <dbReference type="ChEBI" id="CHEBI:65315"/>
        <dbReference type="EC" id="5.4.99.25"/>
    </reaction>
</comment>
<dbReference type="InterPro" id="IPR020103">
    <property type="entry name" value="PsdUridine_synth_cat_dom_sf"/>
</dbReference>
<dbReference type="PANTHER" id="PTHR13767:SF2">
    <property type="entry name" value="PSEUDOURIDYLATE SYNTHASE TRUB1"/>
    <property type="match status" value="1"/>
</dbReference>
<dbReference type="GO" id="GO:0031119">
    <property type="term" value="P:tRNA pseudouridine synthesis"/>
    <property type="evidence" value="ECO:0007669"/>
    <property type="project" value="UniProtKB-UniRule"/>
</dbReference>
<dbReference type="GO" id="GO:0003723">
    <property type="term" value="F:RNA binding"/>
    <property type="evidence" value="ECO:0007669"/>
    <property type="project" value="InterPro"/>
</dbReference>
<comment type="function">
    <text evidence="5">Responsible for synthesis of pseudouridine from uracil-55 in the psi GC loop of transfer RNAs.</text>
</comment>
<organism evidence="8 9">
    <name type="scientific">Gaiella occulta</name>
    <dbReference type="NCBI Taxonomy" id="1002870"/>
    <lineage>
        <taxon>Bacteria</taxon>
        <taxon>Bacillati</taxon>
        <taxon>Actinomycetota</taxon>
        <taxon>Thermoleophilia</taxon>
        <taxon>Gaiellales</taxon>
        <taxon>Gaiellaceae</taxon>
        <taxon>Gaiella</taxon>
    </lineage>
</organism>
<dbReference type="Pfam" id="PF01509">
    <property type="entry name" value="TruB_N"/>
    <property type="match status" value="1"/>
</dbReference>
<dbReference type="EC" id="5.4.99.25" evidence="5"/>
<dbReference type="Gene3D" id="3.30.2350.10">
    <property type="entry name" value="Pseudouridine synthase"/>
    <property type="match status" value="1"/>
</dbReference>